<accession>A0A433UI09</accession>
<evidence type="ECO:0000256" key="5">
    <source>
        <dbReference type="ARBA" id="ARBA00022989"/>
    </source>
</evidence>
<feature type="transmembrane region" description="Helical" evidence="7">
    <location>
        <begin position="75"/>
        <end position="94"/>
    </location>
</feature>
<feature type="transmembrane region" description="Helical" evidence="7">
    <location>
        <begin position="155"/>
        <end position="181"/>
    </location>
</feature>
<keyword evidence="3 7" id="KW-0812">Transmembrane</keyword>
<feature type="transmembrane region" description="Helical" evidence="7">
    <location>
        <begin position="130"/>
        <end position="148"/>
    </location>
</feature>
<reference evidence="9" key="2">
    <citation type="journal article" date="2019" name="Genome Biol. Evol.">
        <title>Day and night: Metabolic profiles and evolutionary relationships of six axenic non-marine cyanobacteria.</title>
        <authorList>
            <person name="Will S.E."/>
            <person name="Henke P."/>
            <person name="Boedeker C."/>
            <person name="Huang S."/>
            <person name="Brinkmann H."/>
            <person name="Rohde M."/>
            <person name="Jarek M."/>
            <person name="Friedl T."/>
            <person name="Seufert S."/>
            <person name="Schumacher M."/>
            <person name="Overmann J."/>
            <person name="Neumann-Schaal M."/>
            <person name="Petersen J."/>
        </authorList>
    </citation>
    <scope>NUCLEOTIDE SEQUENCE [LARGE SCALE GENOMIC DNA]</scope>
    <source>
        <strain evidence="9">PCC 7102</strain>
    </source>
</reference>
<gene>
    <name evidence="9" type="ORF">DSM106972_096160</name>
</gene>
<keyword evidence="4" id="KW-0378">Hydrolase</keyword>
<dbReference type="GO" id="GO:0006508">
    <property type="term" value="P:proteolysis"/>
    <property type="evidence" value="ECO:0007669"/>
    <property type="project" value="UniProtKB-KW"/>
</dbReference>
<feature type="domain" description="Peptidase S54 rhomboid" evidence="8">
    <location>
        <begin position="66"/>
        <end position="223"/>
    </location>
</feature>
<proteinExistence type="inferred from homology"/>
<dbReference type="GO" id="GO:0004252">
    <property type="term" value="F:serine-type endopeptidase activity"/>
    <property type="evidence" value="ECO:0007669"/>
    <property type="project" value="InterPro"/>
</dbReference>
<evidence type="ECO:0000256" key="3">
    <source>
        <dbReference type="ARBA" id="ARBA00022692"/>
    </source>
</evidence>
<keyword evidence="5 7" id="KW-1133">Transmembrane helix</keyword>
<dbReference type="EMBL" id="RSCL01000058">
    <property type="protein sequence ID" value="RUS93467.1"/>
    <property type="molecule type" value="Genomic_DNA"/>
</dbReference>
<feature type="transmembrane region" description="Helical" evidence="7">
    <location>
        <begin position="204"/>
        <end position="226"/>
    </location>
</feature>
<dbReference type="InterPro" id="IPR022764">
    <property type="entry name" value="Peptidase_S54_rhomboid_dom"/>
</dbReference>
<sequence length="230" mass="25281">MVPLRDNNPTTITPYVNYALIIINILIFIYQVSLTPQQLQSFVRVAALVPCQLSGTCPVGNQIIPEWLTLITSQFLHGGFLHLGGNMLFLAIFGNNIEDRLGHVKYLIFYLTCGVLAALSQWFFSQNSTIPALGASGAIAGVLGAYILRFPRAQILTLVPLGFFITTVRLPAFLFLGFWFFQQAFYSVASLQVRSNIGMESGGIAYWAHAGGFVFGALLAPLFGLYNKHP</sequence>
<feature type="transmembrane region" description="Helical" evidence="7">
    <location>
        <begin position="12"/>
        <end position="30"/>
    </location>
</feature>
<dbReference type="SUPFAM" id="SSF144091">
    <property type="entry name" value="Rhomboid-like"/>
    <property type="match status" value="1"/>
</dbReference>
<keyword evidence="6 7" id="KW-0472">Membrane</keyword>
<name>A0A433UI09_9CYAN</name>
<evidence type="ECO:0000256" key="4">
    <source>
        <dbReference type="ARBA" id="ARBA00022801"/>
    </source>
</evidence>
<dbReference type="RefSeq" id="WP_127087526.1">
    <property type="nucleotide sequence ID" value="NZ_RSCL01000058.1"/>
</dbReference>
<dbReference type="Pfam" id="PF01694">
    <property type="entry name" value="Rhomboid"/>
    <property type="match status" value="1"/>
</dbReference>
<dbReference type="PANTHER" id="PTHR43731:SF14">
    <property type="entry name" value="PRESENILIN-ASSOCIATED RHOMBOID-LIKE PROTEIN, MITOCHONDRIAL"/>
    <property type="match status" value="1"/>
</dbReference>
<dbReference type="InterPro" id="IPR035952">
    <property type="entry name" value="Rhomboid-like_sf"/>
</dbReference>
<dbReference type="OrthoDB" id="9813074at2"/>
<evidence type="ECO:0000256" key="2">
    <source>
        <dbReference type="ARBA" id="ARBA00009045"/>
    </source>
</evidence>
<dbReference type="Gene3D" id="1.20.1540.10">
    <property type="entry name" value="Rhomboid-like"/>
    <property type="match status" value="1"/>
</dbReference>
<feature type="transmembrane region" description="Helical" evidence="7">
    <location>
        <begin position="106"/>
        <end position="124"/>
    </location>
</feature>
<protein>
    <submittedName>
        <fullName evidence="9">Rhomboid family intramembrane serine protease</fullName>
    </submittedName>
</protein>
<evidence type="ECO:0000313" key="9">
    <source>
        <dbReference type="EMBL" id="RUS93467.1"/>
    </source>
</evidence>
<dbReference type="AlphaFoldDB" id="A0A433UI09"/>
<comment type="similarity">
    <text evidence="2">Belongs to the peptidase S54 family.</text>
</comment>
<evidence type="ECO:0000256" key="6">
    <source>
        <dbReference type="ARBA" id="ARBA00023136"/>
    </source>
</evidence>
<evidence type="ECO:0000259" key="8">
    <source>
        <dbReference type="Pfam" id="PF01694"/>
    </source>
</evidence>
<reference evidence="9" key="1">
    <citation type="submission" date="2018-12" db="EMBL/GenBank/DDBJ databases">
        <authorList>
            <person name="Will S."/>
            <person name="Neumann-Schaal M."/>
            <person name="Henke P."/>
        </authorList>
    </citation>
    <scope>NUCLEOTIDE SEQUENCE</scope>
    <source>
        <strain evidence="9">PCC 7102</strain>
    </source>
</reference>
<evidence type="ECO:0000256" key="7">
    <source>
        <dbReference type="SAM" id="Phobius"/>
    </source>
</evidence>
<evidence type="ECO:0000256" key="1">
    <source>
        <dbReference type="ARBA" id="ARBA00004141"/>
    </source>
</evidence>
<keyword evidence="10" id="KW-1185">Reference proteome</keyword>
<keyword evidence="9" id="KW-0645">Protease</keyword>
<comment type="caution">
    <text evidence="9">The sequence shown here is derived from an EMBL/GenBank/DDBJ whole genome shotgun (WGS) entry which is preliminary data.</text>
</comment>
<dbReference type="Proteomes" id="UP000271624">
    <property type="component" value="Unassembled WGS sequence"/>
</dbReference>
<dbReference type="GO" id="GO:0016020">
    <property type="term" value="C:membrane"/>
    <property type="evidence" value="ECO:0007669"/>
    <property type="project" value="UniProtKB-SubCell"/>
</dbReference>
<dbReference type="InterPro" id="IPR050925">
    <property type="entry name" value="Rhomboid_protease_S54"/>
</dbReference>
<comment type="subcellular location">
    <subcellularLocation>
        <location evidence="1">Membrane</location>
        <topology evidence="1">Multi-pass membrane protein</topology>
    </subcellularLocation>
</comment>
<dbReference type="FunFam" id="1.20.1540.10:FF:000027">
    <property type="entry name" value="Rhomboid family intramembrane serine protease"/>
    <property type="match status" value="1"/>
</dbReference>
<organism evidence="9 10">
    <name type="scientific">Dulcicalothrix desertica PCC 7102</name>
    <dbReference type="NCBI Taxonomy" id="232991"/>
    <lineage>
        <taxon>Bacteria</taxon>
        <taxon>Bacillati</taxon>
        <taxon>Cyanobacteriota</taxon>
        <taxon>Cyanophyceae</taxon>
        <taxon>Nostocales</taxon>
        <taxon>Calotrichaceae</taxon>
        <taxon>Dulcicalothrix</taxon>
    </lineage>
</organism>
<dbReference type="PANTHER" id="PTHR43731">
    <property type="entry name" value="RHOMBOID PROTEASE"/>
    <property type="match status" value="1"/>
</dbReference>
<evidence type="ECO:0000313" key="10">
    <source>
        <dbReference type="Proteomes" id="UP000271624"/>
    </source>
</evidence>